<evidence type="ECO:0000256" key="7">
    <source>
        <dbReference type="ARBA" id="ARBA00022989"/>
    </source>
</evidence>
<evidence type="ECO:0000256" key="1">
    <source>
        <dbReference type="ARBA" id="ARBA00004606"/>
    </source>
</evidence>
<evidence type="ECO:0000313" key="12">
    <source>
        <dbReference type="EMBL" id="KAK3761372.1"/>
    </source>
</evidence>
<comment type="similarity">
    <text evidence="10">Belongs to the glycosyltransferase 14 family.</text>
</comment>
<evidence type="ECO:0000313" key="13">
    <source>
        <dbReference type="Proteomes" id="UP001283361"/>
    </source>
</evidence>
<dbReference type="Pfam" id="PF02485">
    <property type="entry name" value="Branch"/>
    <property type="match status" value="1"/>
</dbReference>
<keyword evidence="3" id="KW-0328">Glycosyltransferase</keyword>
<keyword evidence="9" id="KW-0325">Glycoprotein</keyword>
<evidence type="ECO:0000256" key="8">
    <source>
        <dbReference type="ARBA" id="ARBA00023136"/>
    </source>
</evidence>
<keyword evidence="5 11" id="KW-0812">Transmembrane</keyword>
<evidence type="ECO:0000256" key="4">
    <source>
        <dbReference type="ARBA" id="ARBA00022679"/>
    </source>
</evidence>
<dbReference type="EMBL" id="JAWDGP010004902">
    <property type="protein sequence ID" value="KAK3761372.1"/>
    <property type="molecule type" value="Genomic_DNA"/>
</dbReference>
<proteinExistence type="inferred from homology"/>
<dbReference type="PANTHER" id="PTHR19297">
    <property type="entry name" value="GLYCOSYLTRANSFERASE 14 FAMILY MEMBER"/>
    <property type="match status" value="1"/>
</dbReference>
<sequence length="545" mass="63172">MSTRVKIIYYDLQKTEEMDPIKNHDLYTDRDKLDCCLKIVNRSHDAPVDQVERLFRKEMLLARKVAKNCDVRKACRSYIALVGLVAAVCLYLLVANLTSPTLSLRSFRNKPDAKSRCFYAQKDEESPSIKENLLKNITFHLDDGSIAYRNKWVGFRGMEQVNCPMALAAPTLNRIYPRQINRTFTHEIMKDAQNCSYFVNKYGFGRYPRPVQMEEDFPIAFVILFHKDLDQVLFLLRAIYRPHNAYCLTVDTKSSVKLHAATRAIVRCLPNVFLSSKLEDIVYGGLSRLMADLNCFKDLMNHPVKWKYILNTPGQQFPLRTNLELVQILKLFAGTNDILGTAEADWERKRHRYVHQYVTNVTTGQLEVRPTKRRHRPLPFGMKAVKCSAYGAFSRQFVHFVLTNQLAKDVLEWSKSIYSPDEMYWGVLNYNRVDPAPGGFSGKPNENPWLSSFSEWEASQGGKLRCRSKFVRGICIFSPADLPVLVKKVYLFANKFHITHHPAALHCLDQWIYNNSVSLSFINETMYLDILKKRWKRRNSILQNL</sequence>
<keyword evidence="4" id="KW-0808">Transferase</keyword>
<dbReference type="AlphaFoldDB" id="A0AAE1D8P1"/>
<keyword evidence="8 11" id="KW-0472">Membrane</keyword>
<reference evidence="12" key="1">
    <citation type="journal article" date="2023" name="G3 (Bethesda)">
        <title>A reference genome for the long-term kleptoplast-retaining sea slug Elysia crispata morphotype clarki.</title>
        <authorList>
            <person name="Eastman K.E."/>
            <person name="Pendleton A.L."/>
            <person name="Shaikh M.A."/>
            <person name="Suttiyut T."/>
            <person name="Ogas R."/>
            <person name="Tomko P."/>
            <person name="Gavelis G."/>
            <person name="Widhalm J.R."/>
            <person name="Wisecaver J.H."/>
        </authorList>
    </citation>
    <scope>NUCLEOTIDE SEQUENCE</scope>
    <source>
        <strain evidence="12">ECLA1</strain>
    </source>
</reference>
<evidence type="ECO:0000256" key="3">
    <source>
        <dbReference type="ARBA" id="ARBA00022676"/>
    </source>
</evidence>
<evidence type="ECO:0000256" key="10">
    <source>
        <dbReference type="ARBA" id="ARBA00038150"/>
    </source>
</evidence>
<dbReference type="PANTHER" id="PTHR19297:SF181">
    <property type="entry name" value="PROTEIN XYLOSYLTRANSFERASE"/>
    <property type="match status" value="1"/>
</dbReference>
<gene>
    <name evidence="12" type="ORF">RRG08_024240</name>
</gene>
<keyword evidence="7 11" id="KW-1133">Transmembrane helix</keyword>
<accession>A0AAE1D8P1</accession>
<comment type="caution">
    <text evidence="12">The sequence shown here is derived from an EMBL/GenBank/DDBJ whole genome shotgun (WGS) entry which is preliminary data.</text>
</comment>
<dbReference type="InterPro" id="IPR003406">
    <property type="entry name" value="Glyco_trans_14"/>
</dbReference>
<protein>
    <submittedName>
        <fullName evidence="12">Uncharacterized protein</fullName>
    </submittedName>
</protein>
<comment type="pathway">
    <text evidence="2">Protein modification; protein glycosylation.</text>
</comment>
<evidence type="ECO:0000256" key="11">
    <source>
        <dbReference type="SAM" id="Phobius"/>
    </source>
</evidence>
<dbReference type="GO" id="GO:0008375">
    <property type="term" value="F:acetylglucosaminyltransferase activity"/>
    <property type="evidence" value="ECO:0007669"/>
    <property type="project" value="TreeGrafter"/>
</dbReference>
<dbReference type="GO" id="GO:0016020">
    <property type="term" value="C:membrane"/>
    <property type="evidence" value="ECO:0007669"/>
    <property type="project" value="UniProtKB-SubCell"/>
</dbReference>
<evidence type="ECO:0000256" key="9">
    <source>
        <dbReference type="ARBA" id="ARBA00023180"/>
    </source>
</evidence>
<feature type="transmembrane region" description="Helical" evidence="11">
    <location>
        <begin position="78"/>
        <end position="98"/>
    </location>
</feature>
<evidence type="ECO:0000256" key="6">
    <source>
        <dbReference type="ARBA" id="ARBA00022968"/>
    </source>
</evidence>
<name>A0AAE1D8P1_9GAST</name>
<evidence type="ECO:0000256" key="2">
    <source>
        <dbReference type="ARBA" id="ARBA00004922"/>
    </source>
</evidence>
<keyword evidence="13" id="KW-1185">Reference proteome</keyword>
<organism evidence="12 13">
    <name type="scientific">Elysia crispata</name>
    <name type="common">lettuce slug</name>
    <dbReference type="NCBI Taxonomy" id="231223"/>
    <lineage>
        <taxon>Eukaryota</taxon>
        <taxon>Metazoa</taxon>
        <taxon>Spiralia</taxon>
        <taxon>Lophotrochozoa</taxon>
        <taxon>Mollusca</taxon>
        <taxon>Gastropoda</taxon>
        <taxon>Heterobranchia</taxon>
        <taxon>Euthyneura</taxon>
        <taxon>Panpulmonata</taxon>
        <taxon>Sacoglossa</taxon>
        <taxon>Placobranchoidea</taxon>
        <taxon>Plakobranchidae</taxon>
        <taxon>Elysia</taxon>
    </lineage>
</organism>
<dbReference type="Proteomes" id="UP001283361">
    <property type="component" value="Unassembled WGS sequence"/>
</dbReference>
<comment type="subcellular location">
    <subcellularLocation>
        <location evidence="1">Membrane</location>
        <topology evidence="1">Single-pass type II membrane protein</topology>
    </subcellularLocation>
</comment>
<keyword evidence="6" id="KW-0735">Signal-anchor</keyword>
<evidence type="ECO:0000256" key="5">
    <source>
        <dbReference type="ARBA" id="ARBA00022692"/>
    </source>
</evidence>